<evidence type="ECO:0000256" key="2">
    <source>
        <dbReference type="ARBA" id="ARBA00022475"/>
    </source>
</evidence>
<evidence type="ECO:0000256" key="6">
    <source>
        <dbReference type="ARBA" id="ARBA00023315"/>
    </source>
</evidence>
<dbReference type="Proteomes" id="UP001462640">
    <property type="component" value="Unassembled WGS sequence"/>
</dbReference>
<keyword evidence="8" id="KW-1185">Reference proteome</keyword>
<evidence type="ECO:0000313" key="8">
    <source>
        <dbReference type="Proteomes" id="UP001462640"/>
    </source>
</evidence>
<sequence length="384" mass="43844">MSKADSKLHELREAHQKAFFDAGDLAAALDLDASGPLRLDWLRFQIANEYFFPQQAHGQSRQQYRDNFRHREMKKFEFGSICDLETAGLLNLQRGRPAAGPAIYCSYHLGAWAIQPVLLLRRGIPMAIVAGPGMAQDHGGAMVQMNHQGRERQLWQAELSVISSDGSSALMQMMRALREGRSLYICIDGQRGQRGQMNAADEERHAVPIRFAGREILARMGAAYLAHKLGLPLVPMLSWREADGTVSAEIGEPIPPQGSRDDFARLALQQLWTRFEDRTVHHARQWEMGWYSYRTRAQQRRMNAFEPQRLYRFNEDRYHLYEPAQGLLLDAQTDELKRVPPAYAGWMDRLRGSREGIPGQWLSQLFKDPQSLQQIFASELLVAQ</sequence>
<keyword evidence="4" id="KW-0808">Transferase</keyword>
<keyword evidence="6" id="KW-0012">Acyltransferase</keyword>
<accession>A0ABV0GJJ7</accession>
<protein>
    <recommendedName>
        <fullName evidence="9">Lauroyl acyltransferase</fullName>
    </recommendedName>
</protein>
<keyword evidence="5" id="KW-0472">Membrane</keyword>
<evidence type="ECO:0008006" key="9">
    <source>
        <dbReference type="Google" id="ProtNLM"/>
    </source>
</evidence>
<comment type="subcellular location">
    <subcellularLocation>
        <location evidence="1">Cell inner membrane</location>
    </subcellularLocation>
</comment>
<dbReference type="Pfam" id="PF03279">
    <property type="entry name" value="Lip_A_acyltrans"/>
    <property type="match status" value="1"/>
</dbReference>
<keyword evidence="3" id="KW-0997">Cell inner membrane</keyword>
<evidence type="ECO:0000256" key="3">
    <source>
        <dbReference type="ARBA" id="ARBA00022519"/>
    </source>
</evidence>
<organism evidence="7 8">
    <name type="scientific">Roseateles flavus</name>
    <dbReference type="NCBI Taxonomy" id="3149041"/>
    <lineage>
        <taxon>Bacteria</taxon>
        <taxon>Pseudomonadati</taxon>
        <taxon>Pseudomonadota</taxon>
        <taxon>Betaproteobacteria</taxon>
        <taxon>Burkholderiales</taxon>
        <taxon>Sphaerotilaceae</taxon>
        <taxon>Roseateles</taxon>
    </lineage>
</organism>
<dbReference type="RefSeq" id="WP_347612562.1">
    <property type="nucleotide sequence ID" value="NZ_JBDPZC010000012.1"/>
</dbReference>
<evidence type="ECO:0000256" key="4">
    <source>
        <dbReference type="ARBA" id="ARBA00022679"/>
    </source>
</evidence>
<name>A0ABV0GJJ7_9BURK</name>
<keyword evidence="2" id="KW-1003">Cell membrane</keyword>
<evidence type="ECO:0000256" key="1">
    <source>
        <dbReference type="ARBA" id="ARBA00004533"/>
    </source>
</evidence>
<comment type="caution">
    <text evidence="7">The sequence shown here is derived from an EMBL/GenBank/DDBJ whole genome shotgun (WGS) entry which is preliminary data.</text>
</comment>
<gene>
    <name evidence="7" type="ORF">ABDJ40_20920</name>
</gene>
<dbReference type="InterPro" id="IPR004960">
    <property type="entry name" value="LipA_acyltrans"/>
</dbReference>
<evidence type="ECO:0000313" key="7">
    <source>
        <dbReference type="EMBL" id="MEO3715238.1"/>
    </source>
</evidence>
<evidence type="ECO:0000256" key="5">
    <source>
        <dbReference type="ARBA" id="ARBA00023136"/>
    </source>
</evidence>
<dbReference type="EMBL" id="JBDPZC010000012">
    <property type="protein sequence ID" value="MEO3715238.1"/>
    <property type="molecule type" value="Genomic_DNA"/>
</dbReference>
<proteinExistence type="predicted"/>
<reference evidence="7 8" key="1">
    <citation type="submission" date="2024-05" db="EMBL/GenBank/DDBJ databases">
        <title>Roseateles sp. 2.12 16S ribosomal RNA gene Genome sequencing and assembly.</title>
        <authorList>
            <person name="Woo H."/>
        </authorList>
    </citation>
    <scope>NUCLEOTIDE SEQUENCE [LARGE SCALE GENOMIC DNA]</scope>
    <source>
        <strain evidence="7 8">2.12</strain>
    </source>
</reference>